<dbReference type="AlphaFoldDB" id="A0A532V4L8"/>
<reference evidence="1 2" key="1">
    <citation type="submission" date="2017-06" db="EMBL/GenBank/DDBJ databases">
        <title>Novel microbial phyla capable of carbon fixation and sulfur reduction in deep-sea sediments.</title>
        <authorList>
            <person name="Huang J."/>
            <person name="Baker B."/>
            <person name="Wang Y."/>
        </authorList>
    </citation>
    <scope>NUCLEOTIDE SEQUENCE [LARGE SCALE GENOMIC DNA]</scope>
    <source>
        <strain evidence="1">B3_LCP</strain>
    </source>
</reference>
<dbReference type="Proteomes" id="UP000319619">
    <property type="component" value="Unassembled WGS sequence"/>
</dbReference>
<proteinExistence type="predicted"/>
<gene>
    <name evidence="1" type="ORF">CEE37_00270</name>
</gene>
<name>A0A532V4L8_UNCL8</name>
<organism evidence="1 2">
    <name type="scientific">candidate division LCP-89 bacterium B3_LCP</name>
    <dbReference type="NCBI Taxonomy" id="2012998"/>
    <lineage>
        <taxon>Bacteria</taxon>
        <taxon>Pseudomonadati</taxon>
        <taxon>Bacteria division LCP-89</taxon>
    </lineage>
</organism>
<dbReference type="EMBL" id="NJBN01000001">
    <property type="protein sequence ID" value="TKJ42145.1"/>
    <property type="molecule type" value="Genomic_DNA"/>
</dbReference>
<accession>A0A532V4L8</accession>
<comment type="caution">
    <text evidence="1">The sequence shown here is derived from an EMBL/GenBank/DDBJ whole genome shotgun (WGS) entry which is preliminary data.</text>
</comment>
<evidence type="ECO:0000313" key="1">
    <source>
        <dbReference type="EMBL" id="TKJ42145.1"/>
    </source>
</evidence>
<evidence type="ECO:0000313" key="2">
    <source>
        <dbReference type="Proteomes" id="UP000319619"/>
    </source>
</evidence>
<sequence length="94" mass="10527">MSLEKTLRDNRLFVIFSMALMTVAKSNRLLQDGGADPEAVQHIEKALELIARQLDSAAIQMEREIEALKNIDEISQKLGIPRAGIKKHDDKGEN</sequence>
<protein>
    <submittedName>
        <fullName evidence="1">Uncharacterized protein</fullName>
    </submittedName>
</protein>